<feature type="transmembrane region" description="Helical" evidence="1">
    <location>
        <begin position="13"/>
        <end position="35"/>
    </location>
</feature>
<keyword evidence="1" id="KW-0812">Transmembrane</keyword>
<name>A0A934WQY0_9FIRM</name>
<feature type="transmembrane region" description="Helical" evidence="1">
    <location>
        <begin position="144"/>
        <end position="165"/>
    </location>
</feature>
<keyword evidence="1" id="KW-0472">Membrane</keyword>
<dbReference type="AlphaFoldDB" id="A0A934WQY0"/>
<feature type="transmembrane region" description="Helical" evidence="1">
    <location>
        <begin position="110"/>
        <end position="129"/>
    </location>
</feature>
<comment type="caution">
    <text evidence="2">The sequence shown here is derived from an EMBL/GenBank/DDBJ whole genome shotgun (WGS) entry which is preliminary data.</text>
</comment>
<feature type="transmembrane region" description="Helical" evidence="1">
    <location>
        <begin position="69"/>
        <end position="89"/>
    </location>
</feature>
<protein>
    <submittedName>
        <fullName evidence="2">Uncharacterized protein</fullName>
    </submittedName>
</protein>
<dbReference type="Proteomes" id="UP000633365">
    <property type="component" value="Unassembled WGS sequence"/>
</dbReference>
<keyword evidence="3" id="KW-1185">Reference proteome</keyword>
<evidence type="ECO:0000256" key="1">
    <source>
        <dbReference type="SAM" id="Phobius"/>
    </source>
</evidence>
<gene>
    <name evidence="2" type="ORF">JKK62_01740</name>
</gene>
<dbReference type="RefSeq" id="WP_201426690.1">
    <property type="nucleotide sequence ID" value="NZ_JAEQMG010000035.1"/>
</dbReference>
<feature type="transmembrane region" description="Helical" evidence="1">
    <location>
        <begin position="42"/>
        <end position="63"/>
    </location>
</feature>
<evidence type="ECO:0000313" key="3">
    <source>
        <dbReference type="Proteomes" id="UP000633365"/>
    </source>
</evidence>
<sequence length="226" mass="25351">MQESFLQNKVFQIVVRLIVALSFVLFTAYQVYLAIHIEQSRVGRLIGIGIYVLITVASILAIFHNERCWAVHAVLMVVGLLLLFVVKLINLPVIFNMLSLGNTSSVLDGAIYFLSQLGTLLLIFGYLMPRANLAKNTLLKRETVLMSVVIVLFVVCFVMDCVLLLKYHANIELSLKLTLASRALYLVGFAGTAFSFQFPEPQPVLEERKGNYIYSDDSEDEVDLVI</sequence>
<proteinExistence type="predicted"/>
<evidence type="ECO:0000313" key="2">
    <source>
        <dbReference type="EMBL" id="MBK6087382.1"/>
    </source>
</evidence>
<dbReference type="EMBL" id="JAEQMG010000035">
    <property type="protein sequence ID" value="MBK6087382.1"/>
    <property type="molecule type" value="Genomic_DNA"/>
</dbReference>
<keyword evidence="1" id="KW-1133">Transmembrane helix</keyword>
<reference evidence="2" key="1">
    <citation type="submission" date="2021-01" db="EMBL/GenBank/DDBJ databases">
        <title>Genome public.</title>
        <authorList>
            <person name="Liu C."/>
            <person name="Sun Q."/>
        </authorList>
    </citation>
    <scope>NUCLEOTIDE SEQUENCE</scope>
    <source>
        <strain evidence="2">M6</strain>
    </source>
</reference>
<organism evidence="2 3">
    <name type="scientific">Ruminococcus difficilis</name>
    <dbReference type="NCBI Taxonomy" id="2763069"/>
    <lineage>
        <taxon>Bacteria</taxon>
        <taxon>Bacillati</taxon>
        <taxon>Bacillota</taxon>
        <taxon>Clostridia</taxon>
        <taxon>Eubacteriales</taxon>
        <taxon>Oscillospiraceae</taxon>
        <taxon>Ruminococcus</taxon>
    </lineage>
</organism>
<accession>A0A934WQY0</accession>